<keyword evidence="2" id="KW-1185">Reference proteome</keyword>
<reference evidence="1" key="1">
    <citation type="journal article" date="2021" name="Nat. Commun.">
        <title>Genetic determinants of endophytism in the Arabidopsis root mycobiome.</title>
        <authorList>
            <person name="Mesny F."/>
            <person name="Miyauchi S."/>
            <person name="Thiergart T."/>
            <person name="Pickel B."/>
            <person name="Atanasova L."/>
            <person name="Karlsson M."/>
            <person name="Huettel B."/>
            <person name="Barry K.W."/>
            <person name="Haridas S."/>
            <person name="Chen C."/>
            <person name="Bauer D."/>
            <person name="Andreopoulos W."/>
            <person name="Pangilinan J."/>
            <person name="LaButti K."/>
            <person name="Riley R."/>
            <person name="Lipzen A."/>
            <person name="Clum A."/>
            <person name="Drula E."/>
            <person name="Henrissat B."/>
            <person name="Kohler A."/>
            <person name="Grigoriev I.V."/>
            <person name="Martin F.M."/>
            <person name="Hacquard S."/>
        </authorList>
    </citation>
    <scope>NUCLEOTIDE SEQUENCE</scope>
    <source>
        <strain evidence="1">MPI-CAGE-AT-0147</strain>
    </source>
</reference>
<gene>
    <name evidence="1" type="ORF">EDB81DRAFT_266331</name>
</gene>
<proteinExistence type="predicted"/>
<name>A0A9P9JFC6_9HYPO</name>
<dbReference type="EMBL" id="JAGMUV010000003">
    <property type="protein sequence ID" value="KAH7165877.1"/>
    <property type="molecule type" value="Genomic_DNA"/>
</dbReference>
<evidence type="ECO:0000313" key="1">
    <source>
        <dbReference type="EMBL" id="KAH7165877.1"/>
    </source>
</evidence>
<dbReference type="Proteomes" id="UP000738349">
    <property type="component" value="Unassembled WGS sequence"/>
</dbReference>
<sequence>MPIAKTSRCLCPLPSRHQKFPATPSSLSSIFHSSSRRVPIPAYSHTHSPSLANSPYSAVLYLFAYDHDLSFAFPIPCPPVLALSSSPPLKTLIAPSRLPGLPLVDGGGEGRAFGRLRQISISCGRRRPFRPGRVVNKTTRCENGLSVPITAPTYIVSVCVYSVIHAVHAIQAWDVAVRLSTINGWTAWLSPTLCQQIAWGLPYREPAWSSPRKVAS</sequence>
<comment type="caution">
    <text evidence="1">The sequence shown here is derived from an EMBL/GenBank/DDBJ whole genome shotgun (WGS) entry which is preliminary data.</text>
</comment>
<dbReference type="AlphaFoldDB" id="A0A9P9JFC6"/>
<accession>A0A9P9JFC6</accession>
<protein>
    <submittedName>
        <fullName evidence="1">Uncharacterized protein</fullName>
    </submittedName>
</protein>
<organism evidence="1 2">
    <name type="scientific">Dactylonectria macrodidyma</name>
    <dbReference type="NCBI Taxonomy" id="307937"/>
    <lineage>
        <taxon>Eukaryota</taxon>
        <taxon>Fungi</taxon>
        <taxon>Dikarya</taxon>
        <taxon>Ascomycota</taxon>
        <taxon>Pezizomycotina</taxon>
        <taxon>Sordariomycetes</taxon>
        <taxon>Hypocreomycetidae</taxon>
        <taxon>Hypocreales</taxon>
        <taxon>Nectriaceae</taxon>
        <taxon>Dactylonectria</taxon>
    </lineage>
</organism>
<evidence type="ECO:0000313" key="2">
    <source>
        <dbReference type="Proteomes" id="UP000738349"/>
    </source>
</evidence>